<reference evidence="6 7" key="1">
    <citation type="submission" date="2023-03" db="EMBL/GenBank/DDBJ databases">
        <authorList>
            <person name="Kaur S."/>
            <person name="Espinosa-Saiz D."/>
            <person name="Velazquez E."/>
            <person name="Menendez E."/>
            <person name="diCenzo G.C."/>
        </authorList>
    </citation>
    <scope>NUCLEOTIDE SEQUENCE [LARGE SCALE GENOMIC DNA]</scope>
    <source>
        <strain evidence="6 7">LMG 27395</strain>
    </source>
</reference>
<evidence type="ECO:0000256" key="3">
    <source>
        <dbReference type="RuleBase" id="RU003719"/>
    </source>
</evidence>
<evidence type="ECO:0000259" key="4">
    <source>
        <dbReference type="Pfam" id="PF00389"/>
    </source>
</evidence>
<dbReference type="InterPro" id="IPR006139">
    <property type="entry name" value="D-isomer_2_OHA_DH_cat_dom"/>
</dbReference>
<dbReference type="PANTHER" id="PTHR10996:SF178">
    <property type="entry name" value="2-HYDROXYACID DEHYDROGENASE YGL185C-RELATED"/>
    <property type="match status" value="1"/>
</dbReference>
<organism evidence="6 7">
    <name type="scientific">Sinorhizobium numidicum</name>
    <dbReference type="NCBI Taxonomy" id="680248"/>
    <lineage>
        <taxon>Bacteria</taxon>
        <taxon>Pseudomonadati</taxon>
        <taxon>Pseudomonadota</taxon>
        <taxon>Alphaproteobacteria</taxon>
        <taxon>Hyphomicrobiales</taxon>
        <taxon>Rhizobiaceae</taxon>
        <taxon>Sinorhizobium/Ensifer group</taxon>
        <taxon>Sinorhizobium</taxon>
    </lineage>
</organism>
<dbReference type="Proteomes" id="UP001235547">
    <property type="component" value="Chromosome 2"/>
</dbReference>
<accession>A0ABY8CQR3</accession>
<dbReference type="SUPFAM" id="SSF51735">
    <property type="entry name" value="NAD(P)-binding Rossmann-fold domains"/>
    <property type="match status" value="1"/>
</dbReference>
<dbReference type="RefSeq" id="WP_280731688.1">
    <property type="nucleotide sequence ID" value="NZ_CP120367.1"/>
</dbReference>
<dbReference type="EMBL" id="CP120370">
    <property type="protein sequence ID" value="WEX80964.1"/>
    <property type="molecule type" value="Genomic_DNA"/>
</dbReference>
<dbReference type="SUPFAM" id="SSF52283">
    <property type="entry name" value="Formate/glycerate dehydrogenase catalytic domain-like"/>
    <property type="match status" value="1"/>
</dbReference>
<evidence type="ECO:0000313" key="6">
    <source>
        <dbReference type="EMBL" id="WEX80964.1"/>
    </source>
</evidence>
<gene>
    <name evidence="6" type="ORF">PYH38_000295</name>
</gene>
<feature type="domain" description="D-isomer specific 2-hydroxyacid dehydrogenase NAD-binding" evidence="5">
    <location>
        <begin position="108"/>
        <end position="279"/>
    </location>
</feature>
<sequence length="311" mass="33424">MTIDILQLCPLTPFLEAELARRYRVHRHFDRQEKSALAAIGAEKIRGVVTGGHIGLPTDLANALPNLEIVAVNGVGYDKVDLEQAKRRNVRVSNTPDVLTDDVADLAIGLILALARELPRADAFVRSGNWPSGDFGLATRVSGRRYGIFGLGRIGQAIARRLEGFSAHISYSARSKRDVPYLFCETICELAAECDVLIIAAAASSETRHIVNAEVLDALGPRGTLVNVARGSLIDEPALVTALLDGRLGAAALDVFEDEPRVPSALFDMQNVVLAPHIGSATRETRRAMADLVLANLDAHFAGMPLPTPVV</sequence>
<dbReference type="PANTHER" id="PTHR10996">
    <property type="entry name" value="2-HYDROXYACID DEHYDROGENASE-RELATED"/>
    <property type="match status" value="1"/>
</dbReference>
<keyword evidence="7" id="KW-1185">Reference proteome</keyword>
<keyword evidence="1 3" id="KW-0560">Oxidoreductase</keyword>
<dbReference type="InterPro" id="IPR006140">
    <property type="entry name" value="D-isomer_DH_NAD-bd"/>
</dbReference>
<evidence type="ECO:0000313" key="7">
    <source>
        <dbReference type="Proteomes" id="UP001235547"/>
    </source>
</evidence>
<dbReference type="Gene3D" id="3.40.50.720">
    <property type="entry name" value="NAD(P)-binding Rossmann-like Domain"/>
    <property type="match status" value="2"/>
</dbReference>
<dbReference type="CDD" id="cd12156">
    <property type="entry name" value="HPPR"/>
    <property type="match status" value="1"/>
</dbReference>
<name>A0ABY8CQR3_9HYPH</name>
<protein>
    <submittedName>
        <fullName evidence="6">2-hydroxyacid dehydrogenase</fullName>
    </submittedName>
</protein>
<comment type="similarity">
    <text evidence="3">Belongs to the D-isomer specific 2-hydroxyacid dehydrogenase family.</text>
</comment>
<dbReference type="Pfam" id="PF00389">
    <property type="entry name" value="2-Hacid_dh"/>
    <property type="match status" value="1"/>
</dbReference>
<evidence type="ECO:0000259" key="5">
    <source>
        <dbReference type="Pfam" id="PF02826"/>
    </source>
</evidence>
<proteinExistence type="inferred from homology"/>
<evidence type="ECO:0000256" key="2">
    <source>
        <dbReference type="ARBA" id="ARBA00023027"/>
    </source>
</evidence>
<dbReference type="InterPro" id="IPR050223">
    <property type="entry name" value="D-isomer_2-hydroxyacid_DH"/>
</dbReference>
<dbReference type="InterPro" id="IPR036291">
    <property type="entry name" value="NAD(P)-bd_dom_sf"/>
</dbReference>
<evidence type="ECO:0000256" key="1">
    <source>
        <dbReference type="ARBA" id="ARBA00023002"/>
    </source>
</evidence>
<dbReference type="Pfam" id="PF02826">
    <property type="entry name" value="2-Hacid_dh_C"/>
    <property type="match status" value="1"/>
</dbReference>
<feature type="domain" description="D-isomer specific 2-hydroxyacid dehydrogenase catalytic" evidence="4">
    <location>
        <begin position="41"/>
        <end position="310"/>
    </location>
</feature>
<keyword evidence="2" id="KW-0520">NAD</keyword>